<feature type="non-terminal residue" evidence="1">
    <location>
        <position position="1"/>
    </location>
</feature>
<dbReference type="Proteomes" id="UP000053097">
    <property type="component" value="Unassembled WGS sequence"/>
</dbReference>
<gene>
    <name evidence="1" type="ORF">X777_14409</name>
</gene>
<dbReference type="OrthoDB" id="7523059at2759"/>
<evidence type="ECO:0000313" key="2">
    <source>
        <dbReference type="Proteomes" id="UP000053097"/>
    </source>
</evidence>
<dbReference type="STRING" id="2015173.A0A026VWB6"/>
<sequence>QFDCLLGLIGPYITKQETILRTPIPAITRLAVTLRYLACGDRMVSLSYQFRIGQSTRLLQQFGIFYNQLSLNNQEKMTGRE</sequence>
<name>A0A026VWB6_OOCBI</name>
<accession>A0A026VWB6</accession>
<dbReference type="EMBL" id="KK107684">
    <property type="protein sequence ID" value="EZA48052.1"/>
    <property type="molecule type" value="Genomic_DNA"/>
</dbReference>
<dbReference type="OMA" id="KYARNCG"/>
<evidence type="ECO:0000313" key="1">
    <source>
        <dbReference type="EMBL" id="EZA48052.1"/>
    </source>
</evidence>
<protein>
    <submittedName>
        <fullName evidence="1">Uncharacterized protein</fullName>
    </submittedName>
</protein>
<feature type="non-terminal residue" evidence="1">
    <location>
        <position position="81"/>
    </location>
</feature>
<dbReference type="AlphaFoldDB" id="A0A026VWB6"/>
<organism evidence="1 2">
    <name type="scientific">Ooceraea biroi</name>
    <name type="common">Clonal raider ant</name>
    <name type="synonym">Cerapachys biroi</name>
    <dbReference type="NCBI Taxonomy" id="2015173"/>
    <lineage>
        <taxon>Eukaryota</taxon>
        <taxon>Metazoa</taxon>
        <taxon>Ecdysozoa</taxon>
        <taxon>Arthropoda</taxon>
        <taxon>Hexapoda</taxon>
        <taxon>Insecta</taxon>
        <taxon>Pterygota</taxon>
        <taxon>Neoptera</taxon>
        <taxon>Endopterygota</taxon>
        <taxon>Hymenoptera</taxon>
        <taxon>Apocrita</taxon>
        <taxon>Aculeata</taxon>
        <taxon>Formicoidea</taxon>
        <taxon>Formicidae</taxon>
        <taxon>Dorylinae</taxon>
        <taxon>Ooceraea</taxon>
    </lineage>
</organism>
<keyword evidence="2" id="KW-1185">Reference proteome</keyword>
<reference evidence="1 2" key="1">
    <citation type="journal article" date="2014" name="Curr. Biol.">
        <title>The genome of the clonal raider ant Cerapachys biroi.</title>
        <authorList>
            <person name="Oxley P.R."/>
            <person name="Ji L."/>
            <person name="Fetter-Pruneda I."/>
            <person name="McKenzie S.K."/>
            <person name="Li C."/>
            <person name="Hu H."/>
            <person name="Zhang G."/>
            <person name="Kronauer D.J."/>
        </authorList>
    </citation>
    <scope>NUCLEOTIDE SEQUENCE [LARGE SCALE GENOMIC DNA]</scope>
</reference>
<proteinExistence type="predicted"/>